<dbReference type="EMBL" id="QBLH01003067">
    <property type="protein sequence ID" value="TGZ45760.1"/>
    <property type="molecule type" value="Genomic_DNA"/>
</dbReference>
<sequence length="195" mass="21226">MSAASWGTLSGVQARRHCSINNTQPNRSQHILFTSSTHFIPPSCAFFTGARDRRKRGTGTVLTSIWSAEEAGRRTVVSRLIMPVSRMWILLCLLRAPCNATISIPADLAKRGCKKIPRSRDICLYGSRGTRGSLVNVETKVVSHKEVGGTRHQGGVSAGEECRSVPIRPPRFGAAGFYLRAVSSVAEELATDMTK</sequence>
<keyword evidence="2" id="KW-1185">Reference proteome</keyword>
<name>A0A4S2K9N1_9HYME</name>
<dbReference type="AlphaFoldDB" id="A0A4S2K9N1"/>
<evidence type="ECO:0000313" key="1">
    <source>
        <dbReference type="EMBL" id="TGZ45760.1"/>
    </source>
</evidence>
<reference evidence="1 2" key="1">
    <citation type="journal article" date="2019" name="Philos. Trans. R. Soc. Lond., B, Biol. Sci.">
        <title>Ant behaviour and brain gene expression of defending hosts depend on the ecological success of the intruding social parasite.</title>
        <authorList>
            <person name="Kaur R."/>
            <person name="Stoldt M."/>
            <person name="Jongepier E."/>
            <person name="Feldmeyer B."/>
            <person name="Menzel F."/>
            <person name="Bornberg-Bauer E."/>
            <person name="Foitzik S."/>
        </authorList>
    </citation>
    <scope>NUCLEOTIDE SEQUENCE [LARGE SCALE GENOMIC DNA]</scope>
    <source>
        <tissue evidence="1">Whole body</tissue>
    </source>
</reference>
<comment type="caution">
    <text evidence="1">The sequence shown here is derived from an EMBL/GenBank/DDBJ whole genome shotgun (WGS) entry which is preliminary data.</text>
</comment>
<dbReference type="Proteomes" id="UP000310200">
    <property type="component" value="Unassembled WGS sequence"/>
</dbReference>
<evidence type="ECO:0000313" key="2">
    <source>
        <dbReference type="Proteomes" id="UP000310200"/>
    </source>
</evidence>
<accession>A0A4S2K9N1</accession>
<protein>
    <submittedName>
        <fullName evidence="1">Uncharacterized protein</fullName>
    </submittedName>
</protein>
<proteinExistence type="predicted"/>
<organism evidence="1 2">
    <name type="scientific">Temnothorax longispinosus</name>
    <dbReference type="NCBI Taxonomy" id="300112"/>
    <lineage>
        <taxon>Eukaryota</taxon>
        <taxon>Metazoa</taxon>
        <taxon>Ecdysozoa</taxon>
        <taxon>Arthropoda</taxon>
        <taxon>Hexapoda</taxon>
        <taxon>Insecta</taxon>
        <taxon>Pterygota</taxon>
        <taxon>Neoptera</taxon>
        <taxon>Endopterygota</taxon>
        <taxon>Hymenoptera</taxon>
        <taxon>Apocrita</taxon>
        <taxon>Aculeata</taxon>
        <taxon>Formicoidea</taxon>
        <taxon>Formicidae</taxon>
        <taxon>Myrmicinae</taxon>
        <taxon>Temnothorax</taxon>
    </lineage>
</organism>
<gene>
    <name evidence="1" type="ORF">DBV15_09447</name>
</gene>